<dbReference type="OrthoDB" id="3056235at2759"/>
<evidence type="ECO:0000256" key="5">
    <source>
        <dbReference type="SAM" id="MobiDB-lite"/>
    </source>
</evidence>
<keyword evidence="4" id="KW-0539">Nucleus</keyword>
<evidence type="ECO:0000256" key="1">
    <source>
        <dbReference type="ARBA" id="ARBA00004123"/>
    </source>
</evidence>
<feature type="region of interest" description="Disordered" evidence="5">
    <location>
        <begin position="87"/>
        <end position="108"/>
    </location>
</feature>
<dbReference type="PANTHER" id="PTHR33572:SF3">
    <property type="entry name" value="VELVET COMPLEX SUBUNIT B"/>
    <property type="match status" value="1"/>
</dbReference>
<keyword evidence="8" id="KW-1185">Reference proteome</keyword>
<dbReference type="Proteomes" id="UP000716291">
    <property type="component" value="Unassembled WGS sequence"/>
</dbReference>
<dbReference type="InterPro" id="IPR038491">
    <property type="entry name" value="Velvet_dom_sf"/>
</dbReference>
<dbReference type="PANTHER" id="PTHR33572">
    <property type="entry name" value="SPORE DEVELOPMENT REGULATOR VOSA"/>
    <property type="match status" value="1"/>
</dbReference>
<dbReference type="GO" id="GO:0005634">
    <property type="term" value="C:nucleus"/>
    <property type="evidence" value="ECO:0007669"/>
    <property type="project" value="UniProtKB-SubCell"/>
</dbReference>
<dbReference type="PROSITE" id="PS51821">
    <property type="entry name" value="VELVET"/>
    <property type="match status" value="1"/>
</dbReference>
<name>A0A9P6X575_RHIOR</name>
<feature type="domain" description="Velvet" evidence="6">
    <location>
        <begin position="12"/>
        <end position="219"/>
    </location>
</feature>
<feature type="compositionally biased region" description="Polar residues" evidence="5">
    <location>
        <begin position="94"/>
        <end position="107"/>
    </location>
</feature>
<dbReference type="InterPro" id="IPR037525">
    <property type="entry name" value="Velvet_dom"/>
</dbReference>
<evidence type="ECO:0000313" key="8">
    <source>
        <dbReference type="Proteomes" id="UP000716291"/>
    </source>
</evidence>
<accession>A0A9P6X575</accession>
<evidence type="ECO:0000313" key="7">
    <source>
        <dbReference type="EMBL" id="KAG1305613.1"/>
    </source>
</evidence>
<evidence type="ECO:0000256" key="3">
    <source>
        <dbReference type="ARBA" id="ARBA00023163"/>
    </source>
</evidence>
<dbReference type="InterPro" id="IPR021740">
    <property type="entry name" value="Velvet"/>
</dbReference>
<proteinExistence type="predicted"/>
<evidence type="ECO:0000256" key="4">
    <source>
        <dbReference type="ARBA" id="ARBA00023242"/>
    </source>
</evidence>
<comment type="subcellular location">
    <subcellularLocation>
        <location evidence="1">Nucleus</location>
    </subcellularLocation>
</comment>
<protein>
    <recommendedName>
        <fullName evidence="6">Velvet domain-containing protein</fullName>
    </recommendedName>
</protein>
<dbReference type="Gene3D" id="2.60.40.3960">
    <property type="entry name" value="Velvet domain"/>
    <property type="match status" value="1"/>
</dbReference>
<dbReference type="EMBL" id="JAANQT010001325">
    <property type="protein sequence ID" value="KAG1305613.1"/>
    <property type="molecule type" value="Genomic_DNA"/>
</dbReference>
<comment type="caution">
    <text evidence="7">The sequence shown here is derived from an EMBL/GenBank/DDBJ whole genome shotgun (WGS) entry which is preliminary data.</text>
</comment>
<reference evidence="7" key="1">
    <citation type="journal article" date="2020" name="Microb. Genom.">
        <title>Genetic diversity of clinical and environmental Mucorales isolates obtained from an investigation of mucormycosis cases among solid organ transplant recipients.</title>
        <authorList>
            <person name="Nguyen M.H."/>
            <person name="Kaul D."/>
            <person name="Muto C."/>
            <person name="Cheng S.J."/>
            <person name="Richter R.A."/>
            <person name="Bruno V.M."/>
            <person name="Liu G."/>
            <person name="Beyhan S."/>
            <person name="Sundermann A.J."/>
            <person name="Mounaud S."/>
            <person name="Pasculle A.W."/>
            <person name="Nierman W.C."/>
            <person name="Driscoll E."/>
            <person name="Cumbie R."/>
            <person name="Clancy C.J."/>
            <person name="Dupont C.L."/>
        </authorList>
    </citation>
    <scope>NUCLEOTIDE SEQUENCE</scope>
    <source>
        <strain evidence="7">GL11</strain>
    </source>
</reference>
<keyword evidence="3" id="KW-0804">Transcription</keyword>
<evidence type="ECO:0000256" key="2">
    <source>
        <dbReference type="ARBA" id="ARBA00023015"/>
    </source>
</evidence>
<keyword evidence="2" id="KW-0805">Transcription regulation</keyword>
<feature type="compositionally biased region" description="Polar residues" evidence="5">
    <location>
        <begin position="233"/>
        <end position="244"/>
    </location>
</feature>
<evidence type="ECO:0000259" key="6">
    <source>
        <dbReference type="PROSITE" id="PS51821"/>
    </source>
</evidence>
<organism evidence="7 8">
    <name type="scientific">Rhizopus oryzae</name>
    <name type="common">Mucormycosis agent</name>
    <name type="synonym">Rhizopus arrhizus var. delemar</name>
    <dbReference type="NCBI Taxonomy" id="64495"/>
    <lineage>
        <taxon>Eukaryota</taxon>
        <taxon>Fungi</taxon>
        <taxon>Fungi incertae sedis</taxon>
        <taxon>Mucoromycota</taxon>
        <taxon>Mucoromycotina</taxon>
        <taxon>Mucoromycetes</taxon>
        <taxon>Mucorales</taxon>
        <taxon>Mucorineae</taxon>
        <taxon>Rhizopodaceae</taxon>
        <taxon>Rhizopus</taxon>
    </lineage>
</organism>
<sequence length="277" mass="30991">MSSTVTPPLGLGRPSQKNKKYRLKIIQNPIRARSCGFGEKDRRPIDPPPILQLFIERPDGTLQNAIEDDGDVSRSLVQCDLYSEDGKEHRGSVYNPSNTHNVSNDPSGGTLLSFEDPQPTRSLMGAVISNTYQLNDEHDRPGIFFIFQDLSVRVEGRFCLKFMFMNLAAGDPMTMSSDISDVIFSDVFVVYSAKNFPGMTDSTLLSQTFAQQGIKISIRKGRRIRRVLPNTSKRNDSQYCSTGGNLLRKKESNDDYDDGAPKPSYKRIEISSYLSTS</sequence>
<gene>
    <name evidence="7" type="ORF">G6F64_008242</name>
</gene>
<dbReference type="Pfam" id="PF11754">
    <property type="entry name" value="Velvet"/>
    <property type="match status" value="1"/>
</dbReference>
<feature type="region of interest" description="Disordered" evidence="5">
    <location>
        <begin position="233"/>
        <end position="263"/>
    </location>
</feature>
<dbReference type="AlphaFoldDB" id="A0A9P6X575"/>